<evidence type="ECO:0000256" key="2">
    <source>
        <dbReference type="ARBA" id="ARBA00023125"/>
    </source>
</evidence>
<name>A0A6I4I1F8_9SPHI</name>
<dbReference type="EMBL" id="CP066775">
    <property type="protein sequence ID" value="QQL48967.1"/>
    <property type="molecule type" value="Genomic_DNA"/>
</dbReference>
<evidence type="ECO:0000313" key="4">
    <source>
        <dbReference type="EMBL" id="QQL48967.1"/>
    </source>
</evidence>
<keyword evidence="1" id="KW-0805">Transcription regulation</keyword>
<gene>
    <name evidence="4" type="ORF">GO620_012360</name>
</gene>
<dbReference type="SUPFAM" id="SSF46689">
    <property type="entry name" value="Homeodomain-like"/>
    <property type="match status" value="1"/>
</dbReference>
<dbReference type="Pfam" id="PF12833">
    <property type="entry name" value="HTH_18"/>
    <property type="match status" value="1"/>
</dbReference>
<dbReference type="InterPro" id="IPR009057">
    <property type="entry name" value="Homeodomain-like_sf"/>
</dbReference>
<dbReference type="InterPro" id="IPR018060">
    <property type="entry name" value="HTH_AraC"/>
</dbReference>
<dbReference type="PROSITE" id="PS01124">
    <property type="entry name" value="HTH_ARAC_FAMILY_2"/>
    <property type="match status" value="1"/>
</dbReference>
<keyword evidence="5" id="KW-1185">Reference proteome</keyword>
<dbReference type="GO" id="GO:0003700">
    <property type="term" value="F:DNA-binding transcription factor activity"/>
    <property type="evidence" value="ECO:0007669"/>
    <property type="project" value="InterPro"/>
</dbReference>
<evidence type="ECO:0000256" key="1">
    <source>
        <dbReference type="ARBA" id="ARBA00023015"/>
    </source>
</evidence>
<dbReference type="PANTHER" id="PTHR46796:SF13">
    <property type="entry name" value="HTH-TYPE TRANSCRIPTIONAL ACTIVATOR RHAS"/>
    <property type="match status" value="1"/>
</dbReference>
<accession>A0A6I4I1F8</accession>
<dbReference type="PANTHER" id="PTHR46796">
    <property type="entry name" value="HTH-TYPE TRANSCRIPTIONAL ACTIVATOR RHAS-RELATED"/>
    <property type="match status" value="1"/>
</dbReference>
<dbReference type="AlphaFoldDB" id="A0A6I4I1F8"/>
<dbReference type="InterPro" id="IPR046532">
    <property type="entry name" value="DUF6597"/>
</dbReference>
<dbReference type="Pfam" id="PF20240">
    <property type="entry name" value="DUF6597"/>
    <property type="match status" value="1"/>
</dbReference>
<keyword evidence="2" id="KW-0238">DNA-binding</keyword>
<protein>
    <submittedName>
        <fullName evidence="4">AraC family transcriptional regulator</fullName>
    </submittedName>
</protein>
<dbReference type="RefSeq" id="WP_157525665.1">
    <property type="nucleotide sequence ID" value="NZ_CP066775.1"/>
</dbReference>
<dbReference type="SMART" id="SM00342">
    <property type="entry name" value="HTH_ARAC"/>
    <property type="match status" value="1"/>
</dbReference>
<dbReference type="KEGG" id="mgik:GO620_012360"/>
<dbReference type="Proteomes" id="UP000429232">
    <property type="component" value="Chromosome"/>
</dbReference>
<evidence type="ECO:0000256" key="3">
    <source>
        <dbReference type="ARBA" id="ARBA00023163"/>
    </source>
</evidence>
<keyword evidence="3" id="KW-0804">Transcription</keyword>
<dbReference type="InterPro" id="IPR050204">
    <property type="entry name" value="AraC_XylS_family_regulators"/>
</dbReference>
<evidence type="ECO:0000313" key="5">
    <source>
        <dbReference type="Proteomes" id="UP000429232"/>
    </source>
</evidence>
<proteinExistence type="predicted"/>
<reference evidence="4 5" key="1">
    <citation type="submission" date="2020-12" db="EMBL/GenBank/DDBJ databases">
        <title>HMF7856_wgs.fasta genome submission.</title>
        <authorList>
            <person name="Kang H."/>
            <person name="Kim H."/>
            <person name="Joh K."/>
        </authorList>
    </citation>
    <scope>NUCLEOTIDE SEQUENCE [LARGE SCALE GENOMIC DNA]</scope>
    <source>
        <strain evidence="4 5">HMF7856</strain>
    </source>
</reference>
<organism evidence="4 5">
    <name type="scientific">Mucilaginibacter ginkgonis</name>
    <dbReference type="NCBI Taxonomy" id="2682091"/>
    <lineage>
        <taxon>Bacteria</taxon>
        <taxon>Pseudomonadati</taxon>
        <taxon>Bacteroidota</taxon>
        <taxon>Sphingobacteriia</taxon>
        <taxon>Sphingobacteriales</taxon>
        <taxon>Sphingobacteriaceae</taxon>
        <taxon>Mucilaginibacter</taxon>
    </lineage>
</organism>
<sequence>MHQEFEPPAKLHHAIKCFWHHTRDAVKDGVEFEVMPDGYAEIIFYLGNGFGVTYKDEVKLLSSPFLVGLLNQPVNFYSPGASTIIGVRCYPWAVFGLLGIQPSNSRVDTLQHPIAALQEPLSQIVTAGDIASAIDLVQQFFLGNSNYLDKNNSLTKAGKALRNAMGSIAVSAVAAEAHATVRTLERAFKQSSGHTVKNVTALMRFEQVRNRLWIEPKTNLAALAHESGYTDQSHMSREFKKFSGTTPAAFAREARSGKVVVIENFVAFVQD</sequence>
<dbReference type="Gene3D" id="1.10.10.60">
    <property type="entry name" value="Homeodomain-like"/>
    <property type="match status" value="1"/>
</dbReference>
<dbReference type="GO" id="GO:0043565">
    <property type="term" value="F:sequence-specific DNA binding"/>
    <property type="evidence" value="ECO:0007669"/>
    <property type="project" value="InterPro"/>
</dbReference>